<proteinExistence type="predicted"/>
<dbReference type="EMBL" id="VFFF01000002">
    <property type="protein sequence ID" value="TNY31300.1"/>
    <property type="molecule type" value="Genomic_DNA"/>
</dbReference>
<organism evidence="2 3">
    <name type="scientific">Pelagovum pacificum</name>
    <dbReference type="NCBI Taxonomy" id="2588711"/>
    <lineage>
        <taxon>Bacteria</taxon>
        <taxon>Pseudomonadati</taxon>
        <taxon>Pseudomonadota</taxon>
        <taxon>Alphaproteobacteria</taxon>
        <taxon>Rhodobacterales</taxon>
        <taxon>Paracoccaceae</taxon>
        <taxon>Pelagovum</taxon>
    </lineage>
</organism>
<sequence length="128" mass="13859">MRKFLLSLGLALLALPAAAQQNIGGYYAYIGAADLYNSSGTRLTSPGAILQQDRANFHRYGVRQQWDSADPWFGSQGHRASLPSLYADGPKYSGIAQQIVNGDGYFYIQVFAWGDGQMAYITVSQGAG</sequence>
<dbReference type="RefSeq" id="WP_140196175.1">
    <property type="nucleotide sequence ID" value="NZ_CP065915.1"/>
</dbReference>
<dbReference type="Proteomes" id="UP000314011">
    <property type="component" value="Unassembled WGS sequence"/>
</dbReference>
<feature type="chain" id="PRO_5023062457" evidence="1">
    <location>
        <begin position="20"/>
        <end position="128"/>
    </location>
</feature>
<evidence type="ECO:0000256" key="1">
    <source>
        <dbReference type="SAM" id="SignalP"/>
    </source>
</evidence>
<name>A0A5C5GBG4_9RHOB</name>
<comment type="caution">
    <text evidence="2">The sequence shown here is derived from an EMBL/GenBank/DDBJ whole genome shotgun (WGS) entry which is preliminary data.</text>
</comment>
<evidence type="ECO:0000313" key="2">
    <source>
        <dbReference type="EMBL" id="TNY31300.1"/>
    </source>
</evidence>
<accession>A0A5C5GBG4</accession>
<keyword evidence="3" id="KW-1185">Reference proteome</keyword>
<evidence type="ECO:0000313" key="3">
    <source>
        <dbReference type="Proteomes" id="UP000314011"/>
    </source>
</evidence>
<feature type="signal peptide" evidence="1">
    <location>
        <begin position="1"/>
        <end position="19"/>
    </location>
</feature>
<reference evidence="2 3" key="1">
    <citation type="submission" date="2019-06" db="EMBL/GenBank/DDBJ databases">
        <title>Genome of new Rhodobacteraceae sp. SM1903.</title>
        <authorList>
            <person name="Ren X."/>
        </authorList>
    </citation>
    <scope>NUCLEOTIDE SEQUENCE [LARGE SCALE GENOMIC DNA]</scope>
    <source>
        <strain evidence="2 3">SM1903</strain>
    </source>
</reference>
<keyword evidence="1" id="KW-0732">Signal</keyword>
<dbReference type="AlphaFoldDB" id="A0A5C5GBG4"/>
<protein>
    <submittedName>
        <fullName evidence="2">Uncharacterized protein</fullName>
    </submittedName>
</protein>
<gene>
    <name evidence="2" type="ORF">FHY64_14855</name>
</gene>
<dbReference type="OrthoDB" id="8453064at2"/>